<dbReference type="InterPro" id="IPR014730">
    <property type="entry name" value="ETF_a/b_N"/>
</dbReference>
<evidence type="ECO:0000256" key="6">
    <source>
        <dbReference type="ARBA" id="ARBA00025649"/>
    </source>
</evidence>
<comment type="function">
    <text evidence="6">The electron transfer flavoprotein serves as a specific electron acceptor for other dehydrogenases. It transfers the electrons to the main respiratory chain via ETF-ubiquinone oxidoreductase (ETF dehydrogenase).</text>
</comment>
<dbReference type="SMART" id="SM00893">
    <property type="entry name" value="ETF"/>
    <property type="match status" value="1"/>
</dbReference>
<comment type="caution">
    <text evidence="10">The sequence shown here is derived from an EMBL/GenBank/DDBJ whole genome shotgun (WGS) entry which is preliminary data.</text>
</comment>
<evidence type="ECO:0000256" key="1">
    <source>
        <dbReference type="ARBA" id="ARBA00007557"/>
    </source>
</evidence>
<dbReference type="PATRIC" id="fig|570156.3.peg.4183"/>
<evidence type="ECO:0000313" key="10">
    <source>
        <dbReference type="EMBL" id="KPM82703.1"/>
    </source>
</evidence>
<dbReference type="AlphaFoldDB" id="A0A0P7DYM2"/>
<evidence type="ECO:0000259" key="9">
    <source>
        <dbReference type="SMART" id="SM00893"/>
    </source>
</evidence>
<dbReference type="CDD" id="cd01714">
    <property type="entry name" value="ETF_beta"/>
    <property type="match status" value="1"/>
</dbReference>
<dbReference type="EMBL" id="LJTC01000010">
    <property type="protein sequence ID" value="KPM82703.1"/>
    <property type="molecule type" value="Genomic_DNA"/>
</dbReference>
<dbReference type="SUPFAM" id="SSF52402">
    <property type="entry name" value="Adenine nucleotide alpha hydrolases-like"/>
    <property type="match status" value="1"/>
</dbReference>
<sequence>MKVLVPIKRVIDYNVKARVKADKTDVDLANVKMAMNPFCEIAIEEAIRLKEAGTATEVVAVTIGNKSSQEQLRTALALGADKAIHIETEEKLESLHVAKLLSKIVEQESPELVILGKQSIDSDNNQTGQMLAALTGRGQGTFASKVDIQAGTVNVTREVDGGLQTVALKLPAIVTTDLRLNEPRYASLPNIMKAKRKPLDVIAADSLGVDLAPRVQLVEVNEPEKRSGGIIVEDVATLVEKLKTEAKVI</sequence>
<organism evidence="10 11">
    <name type="scientific">Pseudoalteromonas lipolytica</name>
    <dbReference type="NCBI Taxonomy" id="570156"/>
    <lineage>
        <taxon>Bacteria</taxon>
        <taxon>Pseudomonadati</taxon>
        <taxon>Pseudomonadota</taxon>
        <taxon>Gammaproteobacteria</taxon>
        <taxon>Alteromonadales</taxon>
        <taxon>Pseudoalteromonadaceae</taxon>
        <taxon>Pseudoalteromonas</taxon>
    </lineage>
</organism>
<comment type="similarity">
    <text evidence="1">Belongs to the ETF beta-subunit/FixA family.</text>
</comment>
<dbReference type="InterPro" id="IPR014729">
    <property type="entry name" value="Rossmann-like_a/b/a_fold"/>
</dbReference>
<dbReference type="RefSeq" id="WP_054553909.1">
    <property type="nucleotide sequence ID" value="NZ_LJTC01000010.1"/>
</dbReference>
<evidence type="ECO:0000256" key="7">
    <source>
        <dbReference type="ARBA" id="ARBA00042002"/>
    </source>
</evidence>
<evidence type="ECO:0000256" key="8">
    <source>
        <dbReference type="ARBA" id="ARBA00049933"/>
    </source>
</evidence>
<evidence type="ECO:0000256" key="5">
    <source>
        <dbReference type="ARBA" id="ARBA00022982"/>
    </source>
</evidence>
<comment type="subunit">
    <text evidence="2">Heterodimer of an alpha and a beta subunit.</text>
</comment>
<protein>
    <recommendedName>
        <fullName evidence="3">Electron transfer flavoprotein subunit beta</fullName>
    </recommendedName>
    <alternativeName>
        <fullName evidence="7">Electron transfer flavoprotein small subunit</fullName>
    </alternativeName>
</protein>
<dbReference type="GO" id="GO:0009055">
    <property type="term" value="F:electron transfer activity"/>
    <property type="evidence" value="ECO:0007669"/>
    <property type="project" value="InterPro"/>
</dbReference>
<comment type="cofactor">
    <cofactor evidence="8">
        <name>AMP</name>
        <dbReference type="ChEBI" id="CHEBI:456215"/>
    </cofactor>
</comment>
<keyword evidence="5" id="KW-0249">Electron transport</keyword>
<dbReference type="Proteomes" id="UP000050378">
    <property type="component" value="Unassembled WGS sequence"/>
</dbReference>
<name>A0A0P7DYM2_9GAMM</name>
<evidence type="ECO:0000313" key="11">
    <source>
        <dbReference type="Proteomes" id="UP000050378"/>
    </source>
</evidence>
<dbReference type="OrthoDB" id="9781325at2"/>
<dbReference type="Gene3D" id="3.40.50.620">
    <property type="entry name" value="HUPs"/>
    <property type="match status" value="1"/>
</dbReference>
<evidence type="ECO:0000256" key="2">
    <source>
        <dbReference type="ARBA" id="ARBA00011355"/>
    </source>
</evidence>
<evidence type="ECO:0000256" key="3">
    <source>
        <dbReference type="ARBA" id="ARBA00016797"/>
    </source>
</evidence>
<accession>A0A0P7DYM2</accession>
<dbReference type="Pfam" id="PF01012">
    <property type="entry name" value="ETF"/>
    <property type="match status" value="1"/>
</dbReference>
<reference evidence="10 11" key="1">
    <citation type="submission" date="2015-09" db="EMBL/GenBank/DDBJ databases">
        <title>Draft Genome Sequence of Pseudoalteromonas lipolytica UCD-48B.</title>
        <authorList>
            <person name="Krusor M."/>
            <person name="Coil D.A."/>
            <person name="Lang J.M."/>
            <person name="Eisen J.A."/>
            <person name="Alexiev A."/>
        </authorList>
    </citation>
    <scope>NUCLEOTIDE SEQUENCE [LARGE SCALE GENOMIC DNA]</scope>
    <source>
        <strain evidence="10 11">UCD-48B</strain>
    </source>
</reference>
<proteinExistence type="inferred from homology"/>
<evidence type="ECO:0000256" key="4">
    <source>
        <dbReference type="ARBA" id="ARBA00022448"/>
    </source>
</evidence>
<keyword evidence="4" id="KW-0813">Transport</keyword>
<dbReference type="PROSITE" id="PS01065">
    <property type="entry name" value="ETF_BETA"/>
    <property type="match status" value="1"/>
</dbReference>
<dbReference type="InterPro" id="IPR012255">
    <property type="entry name" value="ETF_b"/>
</dbReference>
<dbReference type="GO" id="GO:0046395">
    <property type="term" value="P:carboxylic acid catabolic process"/>
    <property type="evidence" value="ECO:0007669"/>
    <property type="project" value="UniProtKB-ARBA"/>
</dbReference>
<dbReference type="STRING" id="570156.AOG27_15460"/>
<dbReference type="InterPro" id="IPR033948">
    <property type="entry name" value="ETF_beta_N"/>
</dbReference>
<dbReference type="PANTHER" id="PTHR21294:SF8">
    <property type="entry name" value="ELECTRON TRANSFER FLAVOPROTEIN SUBUNIT BETA"/>
    <property type="match status" value="1"/>
</dbReference>
<feature type="domain" description="Electron transfer flavoprotein alpha/beta-subunit N-terminal" evidence="9">
    <location>
        <begin position="23"/>
        <end position="211"/>
    </location>
</feature>
<dbReference type="InterPro" id="IPR000049">
    <property type="entry name" value="ET-Flavoprotein_bsu_CS"/>
</dbReference>
<dbReference type="PANTHER" id="PTHR21294">
    <property type="entry name" value="ELECTRON TRANSFER FLAVOPROTEIN BETA-SUBUNIT"/>
    <property type="match status" value="1"/>
</dbReference>
<dbReference type="FunFam" id="3.40.50.620:FF:000011">
    <property type="entry name" value="Electron transfer flavoprotein subunit beta"/>
    <property type="match status" value="1"/>
</dbReference>
<dbReference type="PIRSF" id="PIRSF000090">
    <property type="entry name" value="Beta-ETF"/>
    <property type="match status" value="1"/>
</dbReference>
<gene>
    <name evidence="10" type="ORF">AOG27_15460</name>
</gene>